<feature type="transmembrane region" description="Helical" evidence="6">
    <location>
        <begin position="22"/>
        <end position="42"/>
    </location>
</feature>
<dbReference type="AlphaFoldDB" id="V4QUB9"/>
<keyword evidence="3 6" id="KW-1133">Transmembrane helix</keyword>
<evidence type="ECO:0000256" key="6">
    <source>
        <dbReference type="SAM" id="Phobius"/>
    </source>
</evidence>
<keyword evidence="5" id="KW-0479">Metal-binding</keyword>
<keyword evidence="8" id="KW-1185">Reference proteome</keyword>
<feature type="transmembrane region" description="Helical" evidence="6">
    <location>
        <begin position="49"/>
        <end position="75"/>
    </location>
</feature>
<evidence type="ECO:0000256" key="3">
    <source>
        <dbReference type="ARBA" id="ARBA00022989"/>
    </source>
</evidence>
<dbReference type="Pfam" id="PF03006">
    <property type="entry name" value="HlyIII"/>
    <property type="match status" value="1"/>
</dbReference>
<dbReference type="RefSeq" id="WP_023433548.1">
    <property type="nucleotide sequence ID" value="NZ_AWXZ01000039.1"/>
</dbReference>
<protein>
    <submittedName>
        <fullName evidence="7">Putative membrane protein hemolysin III</fullName>
    </submittedName>
</protein>
<keyword evidence="2 6" id="KW-0812">Transmembrane</keyword>
<dbReference type="PATRIC" id="fig|631454.5.peg.3390"/>
<comment type="subcellular location">
    <subcellularLocation>
        <location evidence="1">Membrane</location>
        <topology evidence="1">Multi-pass membrane protein</topology>
    </subcellularLocation>
</comment>
<feature type="binding site" evidence="5">
    <location>
        <position position="195"/>
    </location>
    <ligand>
        <name>Zn(2+)</name>
        <dbReference type="ChEBI" id="CHEBI:29105"/>
    </ligand>
</feature>
<dbReference type="GO" id="GO:0016020">
    <property type="term" value="C:membrane"/>
    <property type="evidence" value="ECO:0007669"/>
    <property type="project" value="UniProtKB-SubCell"/>
</dbReference>
<evidence type="ECO:0000256" key="2">
    <source>
        <dbReference type="ARBA" id="ARBA00022692"/>
    </source>
</evidence>
<reference evidence="7 8" key="1">
    <citation type="journal article" date="2014" name="Genome Announc.">
        <title>Draft Genome Sequence of Lutibaculum baratangense Strain AMV1T, Isolated from a Mud Volcano in Andamans, India.</title>
        <authorList>
            <person name="Singh A."/>
            <person name="Sreenivas A."/>
            <person name="Sathyanarayana Reddy G."/>
            <person name="Pinnaka A.K."/>
            <person name="Shivaji S."/>
        </authorList>
    </citation>
    <scope>NUCLEOTIDE SEQUENCE [LARGE SCALE GENOMIC DNA]</scope>
    <source>
        <strain evidence="7 8">AMV1</strain>
    </source>
</reference>
<name>V4QUB9_9HYPH</name>
<dbReference type="PANTHER" id="PTHR20855">
    <property type="entry name" value="ADIPOR/PROGESTIN RECEPTOR-RELATED"/>
    <property type="match status" value="1"/>
</dbReference>
<proteinExistence type="predicted"/>
<dbReference type="Proteomes" id="UP000017819">
    <property type="component" value="Unassembled WGS sequence"/>
</dbReference>
<dbReference type="InterPro" id="IPR004254">
    <property type="entry name" value="AdipoR/HlyIII-related"/>
</dbReference>
<dbReference type="EMBL" id="AWXZ01000039">
    <property type="protein sequence ID" value="ESR23362.1"/>
    <property type="molecule type" value="Genomic_DNA"/>
</dbReference>
<feature type="transmembrane region" description="Helical" evidence="6">
    <location>
        <begin position="137"/>
        <end position="157"/>
    </location>
</feature>
<evidence type="ECO:0000313" key="8">
    <source>
        <dbReference type="Proteomes" id="UP000017819"/>
    </source>
</evidence>
<accession>V4QUB9</accession>
<keyword evidence="5" id="KW-0862">Zinc</keyword>
<evidence type="ECO:0000256" key="1">
    <source>
        <dbReference type="ARBA" id="ARBA00004141"/>
    </source>
</evidence>
<evidence type="ECO:0000256" key="4">
    <source>
        <dbReference type="ARBA" id="ARBA00023136"/>
    </source>
</evidence>
<sequence length="215" mass="23785">MSERFVDARSWNYTPAELWADGIVHAVGLVLGVVAATALFIASLERFDLVGTMAVSTYAASLLLSLGLSATYNIWPVGRTKWLLRRFDHSAIYLLIAGTYTPFMIEAGTYRLMAVVWTVAVAGVALKLIRPGRYERLSIYLYLALGWSGVSALDVFIETLPRATLWLILAGGLVYTLGVIFHLWQTLRFHNPIWHGLVLVAASIHFAAVWICVTA</sequence>
<feature type="transmembrane region" description="Helical" evidence="6">
    <location>
        <begin position="164"/>
        <end position="187"/>
    </location>
</feature>
<feature type="transmembrane region" description="Helical" evidence="6">
    <location>
        <begin position="112"/>
        <end position="131"/>
    </location>
</feature>
<organism evidence="7 8">
    <name type="scientific">Lutibaculum baratangense AMV1</name>
    <dbReference type="NCBI Taxonomy" id="631454"/>
    <lineage>
        <taxon>Bacteria</taxon>
        <taxon>Pseudomonadati</taxon>
        <taxon>Pseudomonadota</taxon>
        <taxon>Alphaproteobacteria</taxon>
        <taxon>Hyphomicrobiales</taxon>
        <taxon>Tepidamorphaceae</taxon>
        <taxon>Lutibaculum</taxon>
    </lineage>
</organism>
<feature type="transmembrane region" description="Helical" evidence="6">
    <location>
        <begin position="193"/>
        <end position="213"/>
    </location>
</feature>
<gene>
    <name evidence="7" type="ORF">N177_3430</name>
</gene>
<dbReference type="OrthoDB" id="9813689at2"/>
<dbReference type="GO" id="GO:0046872">
    <property type="term" value="F:metal ion binding"/>
    <property type="evidence" value="ECO:0007669"/>
    <property type="project" value="UniProtKB-KW"/>
</dbReference>
<feature type="transmembrane region" description="Helical" evidence="6">
    <location>
        <begin position="87"/>
        <end position="105"/>
    </location>
</feature>
<dbReference type="eggNOG" id="COG1272">
    <property type="taxonomic scope" value="Bacteria"/>
</dbReference>
<evidence type="ECO:0000256" key="5">
    <source>
        <dbReference type="PIRSR" id="PIRSR604254-1"/>
    </source>
</evidence>
<dbReference type="PANTHER" id="PTHR20855:SF3">
    <property type="entry name" value="LD03007P"/>
    <property type="match status" value="1"/>
</dbReference>
<evidence type="ECO:0000313" key="7">
    <source>
        <dbReference type="EMBL" id="ESR23362.1"/>
    </source>
</evidence>
<comment type="caution">
    <text evidence="7">The sequence shown here is derived from an EMBL/GenBank/DDBJ whole genome shotgun (WGS) entry which is preliminary data.</text>
</comment>
<dbReference type="STRING" id="631454.N177_3430"/>
<keyword evidence="4 6" id="KW-0472">Membrane</keyword>